<dbReference type="InterPro" id="IPR008841">
    <property type="entry name" value="Siphovirus-type_tail_N"/>
</dbReference>
<keyword evidence="4" id="KW-1185">Reference proteome</keyword>
<dbReference type="OrthoDB" id="3078561at2"/>
<dbReference type="Gene3D" id="2.40.30.200">
    <property type="match status" value="1"/>
</dbReference>
<dbReference type="Gene3D" id="2.60.120.860">
    <property type="match status" value="1"/>
</dbReference>
<evidence type="ECO:0000259" key="1">
    <source>
        <dbReference type="Pfam" id="PF05709"/>
    </source>
</evidence>
<dbReference type="EMBL" id="SLUB01000058">
    <property type="protein sequence ID" value="THE09952.1"/>
    <property type="molecule type" value="Genomic_DNA"/>
</dbReference>
<dbReference type="Pfam" id="PF05709">
    <property type="entry name" value="Sipho_tail"/>
    <property type="match status" value="1"/>
</dbReference>
<dbReference type="AlphaFoldDB" id="A0A4S3PMR3"/>
<reference evidence="3 4" key="1">
    <citation type="journal article" date="2019" name="Indoor Air">
        <title>Impacts of indoor surface finishes on bacterial viability.</title>
        <authorList>
            <person name="Hu J."/>
            <person name="Maamar S.B."/>
            <person name="Glawe A.J."/>
            <person name="Gottel N."/>
            <person name="Gilbert J.A."/>
            <person name="Hartmann E.M."/>
        </authorList>
    </citation>
    <scope>NUCLEOTIDE SEQUENCE [LARGE SCALE GENOMIC DNA]</scope>
    <source>
        <strain evidence="3 4">AF060A6</strain>
    </source>
</reference>
<evidence type="ECO:0000259" key="2">
    <source>
        <dbReference type="Pfam" id="PF22768"/>
    </source>
</evidence>
<dbReference type="RefSeq" id="WP_136381418.1">
    <property type="nucleotide sequence ID" value="NZ_SLUB01000058.1"/>
</dbReference>
<dbReference type="Pfam" id="PF22768">
    <property type="entry name" value="SPP1_Dit"/>
    <property type="match status" value="1"/>
</dbReference>
<dbReference type="Proteomes" id="UP000306477">
    <property type="component" value="Unassembled WGS sequence"/>
</dbReference>
<feature type="domain" description="Siphovirus-type tail component RIFT-related" evidence="1">
    <location>
        <begin position="19"/>
        <end position="122"/>
    </location>
</feature>
<evidence type="ECO:0000313" key="4">
    <source>
        <dbReference type="Proteomes" id="UP000306477"/>
    </source>
</evidence>
<feature type="domain" description="Siphovirus-type tail component C-terminal" evidence="2">
    <location>
        <begin position="399"/>
        <end position="474"/>
    </location>
</feature>
<name>A0A4S3PMR3_9BACI</name>
<dbReference type="NCBIfam" id="TIGR01633">
    <property type="entry name" value="phi3626_gp14_N"/>
    <property type="match status" value="1"/>
</dbReference>
<comment type="caution">
    <text evidence="3">The sequence shown here is derived from an EMBL/GenBank/DDBJ whole genome shotgun (WGS) entry which is preliminary data.</text>
</comment>
<accession>A0A4S3PMR3</accession>
<proteinExistence type="predicted"/>
<protein>
    <recommendedName>
        <fullName evidence="5">Phage tail family protein</fullName>
    </recommendedName>
</protein>
<dbReference type="InterPro" id="IPR054738">
    <property type="entry name" value="Siphovirus-type_tail_C"/>
</dbReference>
<sequence length="475" mass="53341">MYGFKFNDIHSSTFPNLIVNKIHRPFSAPRSLTFVRVPNRKGAYLQDINEDVIVQKIDITIQGDSQEEYNSLLDSLKLWLLTKKTEEFQTDKEVDRFGQAILDGSVDLKEIATLGEGTLIFVIPDGTMYGNEKSIPVLDGTIFKNDGTDVTFPTFRATINQPTTFLSIITPDDYMMVGSPVDVEEIEVVKEQTILKDSLTNTVGWTNGTTVLNGQVAGTMISDGNEFVASDYGTGSGWHGPALKKSFSEPLQDFRFEGYLLQSSQDSSRVGRVEFYLLDENNAVVARLGMRDSKTGMELNQGYISVHNGDVGKYIIYEEGNNPGVWNDFRGLLRLQRVGNIFTAYIAKQAADGSHYARRTIRFEDTEGKYLQRVAQVEIHIAAHGSSQTPDQQVREVRMYKINNPADQQIPYIAEAGDIIEFNHEEGNITKNGEPFLYEKDFAANYFALGKGETEIKILPEGVATVEMIYRPRWL</sequence>
<evidence type="ECO:0000313" key="3">
    <source>
        <dbReference type="EMBL" id="THE09952.1"/>
    </source>
</evidence>
<dbReference type="InterPro" id="IPR006520">
    <property type="entry name" value="Dit_BPSPP_N"/>
</dbReference>
<organism evidence="3 4">
    <name type="scientific">Bacillus timonensis</name>
    <dbReference type="NCBI Taxonomy" id="1033734"/>
    <lineage>
        <taxon>Bacteria</taxon>
        <taxon>Bacillati</taxon>
        <taxon>Bacillota</taxon>
        <taxon>Bacilli</taxon>
        <taxon>Bacillales</taxon>
        <taxon>Bacillaceae</taxon>
        <taxon>Bacillus</taxon>
    </lineage>
</organism>
<gene>
    <name evidence="3" type="ORF">E1I69_20510</name>
</gene>
<evidence type="ECO:0008006" key="5">
    <source>
        <dbReference type="Google" id="ProtNLM"/>
    </source>
</evidence>